<evidence type="ECO:0000259" key="2">
    <source>
        <dbReference type="Pfam" id="PF00275"/>
    </source>
</evidence>
<evidence type="ECO:0000313" key="4">
    <source>
        <dbReference type="Proteomes" id="UP000231469"/>
    </source>
</evidence>
<feature type="domain" description="Enolpyruvate transferase" evidence="2">
    <location>
        <begin position="7"/>
        <end position="48"/>
    </location>
</feature>
<dbReference type="Pfam" id="PF00275">
    <property type="entry name" value="EPSP_synthase"/>
    <property type="match status" value="1"/>
</dbReference>
<organism evidence="3 4">
    <name type="scientific">bacterium (Candidatus Gribaldobacteria) CG_4_10_14_0_2_um_filter_36_18</name>
    <dbReference type="NCBI Taxonomy" id="2014264"/>
    <lineage>
        <taxon>Bacteria</taxon>
        <taxon>Candidatus Gribaldobacteria</taxon>
    </lineage>
</organism>
<sequence>MSEKFIIEGGKKLEGEIEVRGSKNAAGALLAAVLLTDEECLIDNLPRIS</sequence>
<dbReference type="AlphaFoldDB" id="A0A2M7VKN4"/>
<protein>
    <submittedName>
        <fullName evidence="3">UDP-N-acetylglucosamine 1-carboxyvinyltransferase</fullName>
    </submittedName>
</protein>
<feature type="non-terminal residue" evidence="3">
    <location>
        <position position="49"/>
    </location>
</feature>
<dbReference type="InterPro" id="IPR013792">
    <property type="entry name" value="RNA3'P_cycl/enolpyr_Trfase_a/b"/>
</dbReference>
<dbReference type="InterPro" id="IPR001986">
    <property type="entry name" value="Enolpyruvate_Tfrase_dom"/>
</dbReference>
<keyword evidence="1 3" id="KW-0808">Transferase</keyword>
<evidence type="ECO:0000313" key="3">
    <source>
        <dbReference type="EMBL" id="PJA02353.1"/>
    </source>
</evidence>
<dbReference type="GO" id="GO:0016765">
    <property type="term" value="F:transferase activity, transferring alkyl or aryl (other than methyl) groups"/>
    <property type="evidence" value="ECO:0007669"/>
    <property type="project" value="InterPro"/>
</dbReference>
<evidence type="ECO:0000256" key="1">
    <source>
        <dbReference type="ARBA" id="ARBA00022679"/>
    </source>
</evidence>
<reference evidence="4" key="1">
    <citation type="submission" date="2017-09" db="EMBL/GenBank/DDBJ databases">
        <title>Depth-based differentiation of microbial function through sediment-hosted aquifers and enrichment of novel symbionts in the deep terrestrial subsurface.</title>
        <authorList>
            <person name="Probst A.J."/>
            <person name="Ladd B."/>
            <person name="Jarett J.K."/>
            <person name="Geller-Mcgrath D.E."/>
            <person name="Sieber C.M.K."/>
            <person name="Emerson J.B."/>
            <person name="Anantharaman K."/>
            <person name="Thomas B.C."/>
            <person name="Malmstrom R."/>
            <person name="Stieglmeier M."/>
            <person name="Klingl A."/>
            <person name="Woyke T."/>
            <person name="Ryan C.M."/>
            <person name="Banfield J.F."/>
        </authorList>
    </citation>
    <scope>NUCLEOTIDE SEQUENCE [LARGE SCALE GENOMIC DNA]</scope>
</reference>
<dbReference type="InterPro" id="IPR036968">
    <property type="entry name" value="Enolpyruvate_Tfrase_sf"/>
</dbReference>
<dbReference type="Gene3D" id="3.65.10.10">
    <property type="entry name" value="Enolpyruvate transferase domain"/>
    <property type="match status" value="2"/>
</dbReference>
<dbReference type="SUPFAM" id="SSF55205">
    <property type="entry name" value="EPT/RTPC-like"/>
    <property type="match status" value="1"/>
</dbReference>
<gene>
    <name evidence="3" type="ORF">COX73_01260</name>
</gene>
<dbReference type="EMBL" id="PFPS01000053">
    <property type="protein sequence ID" value="PJA02353.1"/>
    <property type="molecule type" value="Genomic_DNA"/>
</dbReference>
<dbReference type="Proteomes" id="UP000231469">
    <property type="component" value="Unassembled WGS sequence"/>
</dbReference>
<name>A0A2M7VKN4_9BACT</name>
<proteinExistence type="predicted"/>
<accession>A0A2M7VKN4</accession>
<comment type="caution">
    <text evidence="3">The sequence shown here is derived from an EMBL/GenBank/DDBJ whole genome shotgun (WGS) entry which is preliminary data.</text>
</comment>